<dbReference type="PROSITE" id="PS00108">
    <property type="entry name" value="PROTEIN_KINASE_ST"/>
    <property type="match status" value="2"/>
</dbReference>
<comment type="subcellular location">
    <subcellularLocation>
        <location evidence="1">Cell membrane</location>
        <topology evidence="1">Single-pass type I membrane protein</topology>
    </subcellularLocation>
</comment>
<dbReference type="PROSITE" id="PS00107">
    <property type="entry name" value="PROTEIN_KINASE_ATP"/>
    <property type="match status" value="2"/>
</dbReference>
<dbReference type="Pfam" id="PF20141">
    <property type="entry name" value="Island"/>
    <property type="match status" value="1"/>
</dbReference>
<feature type="transmembrane region" description="Helical" evidence="23">
    <location>
        <begin position="753"/>
        <end position="777"/>
    </location>
</feature>
<dbReference type="FunFam" id="1.10.510.10:FF:000309">
    <property type="entry name" value="Leucine-rich repeat receptor-like protein kinase"/>
    <property type="match status" value="1"/>
</dbReference>
<dbReference type="SMART" id="SM00365">
    <property type="entry name" value="LRR_SD22"/>
    <property type="match status" value="8"/>
</dbReference>
<dbReference type="InterPro" id="IPR013210">
    <property type="entry name" value="LRR_N_plant-typ"/>
</dbReference>
<accession>A0A2H5PX16</accession>
<evidence type="ECO:0000256" key="6">
    <source>
        <dbReference type="ARBA" id="ARBA00022527"/>
    </source>
</evidence>
<evidence type="ECO:0000256" key="22">
    <source>
        <dbReference type="PROSITE-ProRule" id="PRU10141"/>
    </source>
</evidence>
<evidence type="ECO:0000256" key="21">
    <source>
        <dbReference type="ARBA" id="ARBA00048679"/>
    </source>
</evidence>
<dbReference type="FunFam" id="3.80.10.10:FF:000233">
    <property type="entry name" value="Leucine-rich repeat receptor-like protein kinase TDR"/>
    <property type="match status" value="1"/>
</dbReference>
<dbReference type="PANTHER" id="PTHR48056:SF14">
    <property type="entry name" value="NON-SPECIFIC SERINE_THREONINE PROTEIN KINASE"/>
    <property type="match status" value="1"/>
</dbReference>
<feature type="domain" description="Protein kinase" evidence="25">
    <location>
        <begin position="838"/>
        <end position="1124"/>
    </location>
</feature>
<feature type="signal peptide" evidence="24">
    <location>
        <begin position="1"/>
        <end position="24"/>
    </location>
</feature>
<dbReference type="SUPFAM" id="SSF52058">
    <property type="entry name" value="L domain-like"/>
    <property type="match status" value="4"/>
</dbReference>
<keyword evidence="12" id="KW-0677">Repeat</keyword>
<evidence type="ECO:0000256" key="24">
    <source>
        <dbReference type="SAM" id="SignalP"/>
    </source>
</evidence>
<dbReference type="FunFam" id="3.30.200.20:FF:000150">
    <property type="entry name" value="serine/threonine-protein kinase BRI1-like 2"/>
    <property type="match status" value="1"/>
</dbReference>
<evidence type="ECO:0000256" key="2">
    <source>
        <dbReference type="ARBA" id="ARBA00008684"/>
    </source>
</evidence>
<dbReference type="InterPro" id="IPR000719">
    <property type="entry name" value="Prot_kinase_dom"/>
</dbReference>
<dbReference type="GO" id="GO:0005886">
    <property type="term" value="C:plasma membrane"/>
    <property type="evidence" value="ECO:0007669"/>
    <property type="project" value="UniProtKB-SubCell"/>
</dbReference>
<evidence type="ECO:0000259" key="25">
    <source>
        <dbReference type="PROSITE" id="PS50011"/>
    </source>
</evidence>
<dbReference type="InterPro" id="IPR001245">
    <property type="entry name" value="Ser-Thr/Tyr_kinase_cat_dom"/>
</dbReference>
<dbReference type="Proteomes" id="UP000236630">
    <property type="component" value="Unassembled WGS sequence"/>
</dbReference>
<evidence type="ECO:0000256" key="11">
    <source>
        <dbReference type="ARBA" id="ARBA00022729"/>
    </source>
</evidence>
<feature type="chain" id="PRO_5014185851" description="non-specific serine/threonine protein kinase" evidence="24">
    <location>
        <begin position="25"/>
        <end position="2156"/>
    </location>
</feature>
<name>A0A2H5PX16_CITUN</name>
<keyword evidence="15 22" id="KW-0067">ATP-binding</keyword>
<dbReference type="FunFam" id="3.80.10.10:FF:000095">
    <property type="entry name" value="LRR receptor-like serine/threonine-protein kinase GSO1"/>
    <property type="match status" value="2"/>
</dbReference>
<dbReference type="PROSITE" id="PS51450">
    <property type="entry name" value="LRR"/>
    <property type="match status" value="4"/>
</dbReference>
<proteinExistence type="inferred from homology"/>
<feature type="transmembrane region" description="Helical" evidence="23">
    <location>
        <begin position="1803"/>
        <end position="1828"/>
    </location>
</feature>
<evidence type="ECO:0000256" key="20">
    <source>
        <dbReference type="ARBA" id="ARBA00047899"/>
    </source>
</evidence>
<comment type="catalytic activity">
    <reaction evidence="21">
        <text>L-seryl-[protein] + ATP = O-phospho-L-seryl-[protein] + ADP + H(+)</text>
        <dbReference type="Rhea" id="RHEA:17989"/>
        <dbReference type="Rhea" id="RHEA-COMP:9863"/>
        <dbReference type="Rhea" id="RHEA-COMP:11604"/>
        <dbReference type="ChEBI" id="CHEBI:15378"/>
        <dbReference type="ChEBI" id="CHEBI:29999"/>
        <dbReference type="ChEBI" id="CHEBI:30616"/>
        <dbReference type="ChEBI" id="CHEBI:83421"/>
        <dbReference type="ChEBI" id="CHEBI:456216"/>
        <dbReference type="EC" id="2.7.11.1"/>
    </reaction>
</comment>
<comment type="similarity">
    <text evidence="3">Belongs to the RLP family.</text>
</comment>
<dbReference type="InterPro" id="IPR001611">
    <property type="entry name" value="Leu-rich_rpt"/>
</dbReference>
<evidence type="ECO:0000256" key="15">
    <source>
        <dbReference type="ARBA" id="ARBA00022840"/>
    </source>
</evidence>
<dbReference type="CDD" id="cd14066">
    <property type="entry name" value="STKc_IRAK"/>
    <property type="match status" value="2"/>
</dbReference>
<keyword evidence="19" id="KW-0325">Glycoprotein</keyword>
<dbReference type="FunFam" id="3.80.10.10:FF:000815">
    <property type="entry name" value="serine/threonine-protein kinase BRI1-like 2"/>
    <property type="match status" value="1"/>
</dbReference>
<keyword evidence="18" id="KW-0675">Receptor</keyword>
<evidence type="ECO:0000313" key="26">
    <source>
        <dbReference type="EMBL" id="GAY56605.1"/>
    </source>
</evidence>
<evidence type="ECO:0000256" key="12">
    <source>
        <dbReference type="ARBA" id="ARBA00022737"/>
    </source>
</evidence>
<dbReference type="Gene3D" id="3.80.10.10">
    <property type="entry name" value="Ribonuclease Inhibitor"/>
    <property type="match status" value="4"/>
</dbReference>
<keyword evidence="27" id="KW-1185">Reference proteome</keyword>
<evidence type="ECO:0000256" key="13">
    <source>
        <dbReference type="ARBA" id="ARBA00022741"/>
    </source>
</evidence>
<evidence type="ECO:0000256" key="16">
    <source>
        <dbReference type="ARBA" id="ARBA00022989"/>
    </source>
</evidence>
<dbReference type="GO" id="GO:0004674">
    <property type="term" value="F:protein serine/threonine kinase activity"/>
    <property type="evidence" value="ECO:0007669"/>
    <property type="project" value="UniProtKB-KW"/>
</dbReference>
<dbReference type="Pfam" id="PF00560">
    <property type="entry name" value="LRR_1"/>
    <property type="match status" value="13"/>
</dbReference>
<dbReference type="Pfam" id="PF08263">
    <property type="entry name" value="LRRNT_2"/>
    <property type="match status" value="2"/>
</dbReference>
<dbReference type="Pfam" id="PF13855">
    <property type="entry name" value="LRR_8"/>
    <property type="match status" value="3"/>
</dbReference>
<feature type="binding site" evidence="22">
    <location>
        <position position="1908"/>
    </location>
    <ligand>
        <name>ATP</name>
        <dbReference type="ChEBI" id="CHEBI:30616"/>
    </ligand>
</feature>
<evidence type="ECO:0000256" key="23">
    <source>
        <dbReference type="SAM" id="Phobius"/>
    </source>
</evidence>
<dbReference type="PROSITE" id="PS50011">
    <property type="entry name" value="PROTEIN_KINASE_DOM"/>
    <property type="match status" value="2"/>
</dbReference>
<evidence type="ECO:0000256" key="14">
    <source>
        <dbReference type="ARBA" id="ARBA00022777"/>
    </source>
</evidence>
<comment type="caution">
    <text evidence="26">The sequence shown here is derived from an EMBL/GenBank/DDBJ whole genome shotgun (WGS) entry which is preliminary data.</text>
</comment>
<dbReference type="SMART" id="SM00220">
    <property type="entry name" value="S_TKc"/>
    <property type="match status" value="2"/>
</dbReference>
<reference evidence="26 27" key="1">
    <citation type="journal article" date="2017" name="Front. Genet.">
        <title>Draft sequencing of the heterozygous diploid genome of Satsuma (Citrus unshiu Marc.) using a hybrid assembly approach.</title>
        <authorList>
            <person name="Shimizu T."/>
            <person name="Tanizawa Y."/>
            <person name="Mochizuki T."/>
            <person name="Nagasaki H."/>
            <person name="Yoshioka T."/>
            <person name="Toyoda A."/>
            <person name="Fujiyama A."/>
            <person name="Kaminuma E."/>
            <person name="Nakamura Y."/>
        </authorList>
    </citation>
    <scope>NUCLEOTIDE SEQUENCE [LARGE SCALE GENOMIC DNA]</scope>
    <source>
        <strain evidence="27">cv. Miyagawa wase</strain>
    </source>
</reference>
<evidence type="ECO:0000256" key="3">
    <source>
        <dbReference type="ARBA" id="ARBA00009592"/>
    </source>
</evidence>
<dbReference type="InterPro" id="IPR050647">
    <property type="entry name" value="Plant_LRR-RLKs"/>
</dbReference>
<keyword evidence="13 22" id="KW-0547">Nucleotide-binding</keyword>
<gene>
    <name evidence="26" type="ORF">CUMW_173210</name>
</gene>
<evidence type="ECO:0000313" key="27">
    <source>
        <dbReference type="Proteomes" id="UP000236630"/>
    </source>
</evidence>
<sequence>MERITSIQLTLALVFLVLQLSVSAGIDPHPSIRTDAAALVMFKKMIQNDTNGVLSSSWLPIKNNNPCTWYGVTCSLGRVTQLDLSNCNLVGAISFHPLASLDMLSVLKLSSNLFTLNSTSLLQLPFGLKQLELSSAGLVGLVPDNLFSKLPNLVYLNASYNNLTGFLPETLLSNSDKLELLDLSYNNLTGSISGFSLNENSCNSLLHLDLSQNHIMDVIPSSLSNCTKLKILNLSFNLLAGEIPRTFGQLSSLQRLDLSYNHITGWIPSELGNACDSLLELKLPHNNITGSFPVTLSSCSWLQLLDLSNNNISGPFPDSVLENLGSLESLILSNNMISGSFPDSISSCKTLRIVDFSSNRVSGIIPPDICPGVSSLEELRLPDNLITGVIPGQLSECTQLKVIDLSLNYLNGSIPQELGKLEHLEQFIAWFNGLEGKIPPELGKCKNLKDLILNNNKLSGEIPAELFSCSNLEWISLTGNELTGQIPPEFSRLTRLAVLQLGNNRFKGEIPGELGNCSSLVWLDLNSNNLTGDIPPRLGRQLGAKPLGGFLSSNTLVFVRNVGNSCKGVGGLLEFAGIRPERLLQIPTLKSCDFARMYSGPVLSLFTQYQTLEYLDLSYNQLRGKIPDEIGDMIALQVLELAHNQLSGEIPSSLGRLRNLGVFDASHNRLQGQIPESFSNLSFLVQIDLSNNELTGPIPQRGQLSTLPASQYANNPGLCGVPLPECRNGNNQPALNPSVDAARHGHRVAAAAWANSIVMGVLISIASICILIVWAIAMRARRKEAEEVKMLNSLQASHAATTWKIDKEKEPLSINVATFQRQLRKLKFSQLIEATNGFSAESLIGCGGFGEVFKATLKDGSSVAIKKLIRLSCQGDREFMAEMETLGKIKHRNLVPLLGYCKIGEERLLVYEFMKFGSLEEVLHGRAKARDQRILTWDARKKIARGAAKGLCFLHHNCIPHIIHRDMKSSNVLLDHEMEARVSDFGMARLISALDTHLSVSTLAGTPGYVPPEYYQSFRCTAKGDVYSFGVVLLELLTGKRPTDKDDFGDTNLVGWVKMKVREGKQMEVIDPELLLVTKGTDEAEAEEVKEMVRYLEITLQCVDDFPSKRPNMLQVVAMLRELMPGSATGSSNSADMGVQDLCLFIILAGFCFQAQLLHSQRQDLTCNPNDLAALEDFMKNFESGIDGWGTNASSSDCCHWVGITCNSSSSLGLNDSIGSGRVTGLFLYKRRLKGKLSESLGNLVQLRFLNLSHNLLKGTVPVSLVNLPNLEVLDLSSNDLSGPLPQTINLPSIQVLDISSNSLNGSVPTSICKNSSRIHVINLSVNYFSGTLSPGLGNCASLEHLCLGMNDLTGGIADDIFQLQKLRLLGLQDNQLSGKLSPSIADLSNLVRLDVSSNNFSGNIPDVFAGLGEFQYLVAHSNRFTGRIPHSLSNSPTLNLLNLRNNSLDGSLLLNCPALTNLTSLDLGTNKFNGPLPTNLPRCRKLKNINLARNNFSGQIPETYKNFESLSYLSLSNSSIYNLSSALQVLQQCRNLTTLVLTLNFRNEKLPTDPRLHFANLKVLVIASCGLRGSIPQWLRGCSKLQLVDLSWNQLSGTIPVWFGGFQDLFYLDLSNNTFTGEIPKNLTGLPSLITRNISLEEPSPDFPFFMRRNVSARGLQYNQIWSFPPTIDLSLNRLDGSIWPEFGNLKKLHVFDLKHNNLSGPIPSELTGMTSLETLDLSNNNLSGAIPISLEKLSFLSKFSVANNHLTGRIPSGGQFQTFPNSSFDGNNLCGEHRYSCTIDRESGQVKSAKKSRRNKYTIVGMAIGITFGSAFLLILIFMILLRAHSRGEVDPEKEEANTNDKDLEELGSKLVVLFHNKEKEISIDDILESTNNFDQANIIGCGGFGLVYKATLPDGRNVAIKRLSGDCGQMEREFRAEVEALSRAQHPNLVHLQGYCMHKNDRLLIYSFMENGSLDYWLHEKLDGPSSLDWDSRLHIAQGAARGLAYLHQSCEPHILHRDIKSSNILLDGNFGAHLADFGLARLILGPYDTHVTTDLVGTLGYIPPEYGQASVATYKGDVYSFGVVLLELLTGKRPMDMCKPKGSRDLISWVIRMRQENRESEVLDPFIYDKQHDKEMLRVLDIACLCLSESPKVRPTTQQLVSWLDSII</sequence>
<keyword evidence="14" id="KW-0418">Kinase</keyword>
<keyword evidence="16 23" id="KW-1133">Transmembrane helix</keyword>
<dbReference type="InterPro" id="IPR017441">
    <property type="entry name" value="Protein_kinase_ATP_BS"/>
</dbReference>
<dbReference type="EMBL" id="BDQV01000142">
    <property type="protein sequence ID" value="GAY56605.1"/>
    <property type="molecule type" value="Genomic_DNA"/>
</dbReference>
<protein>
    <recommendedName>
        <fullName evidence="4">non-specific serine/threonine protein kinase</fullName>
        <ecNumber evidence="4">2.7.11.1</ecNumber>
    </recommendedName>
</protein>
<dbReference type="Gene3D" id="3.30.200.20">
    <property type="entry name" value="Phosphorylase Kinase, domain 1"/>
    <property type="match status" value="2"/>
</dbReference>
<keyword evidence="11 24" id="KW-0732">Signal</keyword>
<dbReference type="InterPro" id="IPR045381">
    <property type="entry name" value="BRI1_island_dom"/>
</dbReference>
<evidence type="ECO:0000256" key="18">
    <source>
        <dbReference type="ARBA" id="ARBA00023170"/>
    </source>
</evidence>
<dbReference type="PRINTS" id="PR00019">
    <property type="entry name" value="LEURICHRPT"/>
</dbReference>
<evidence type="ECO:0000256" key="5">
    <source>
        <dbReference type="ARBA" id="ARBA00022475"/>
    </source>
</evidence>
<dbReference type="Pfam" id="PF00069">
    <property type="entry name" value="Pkinase"/>
    <property type="match status" value="1"/>
</dbReference>
<evidence type="ECO:0000256" key="10">
    <source>
        <dbReference type="ARBA" id="ARBA00022692"/>
    </source>
</evidence>
<dbReference type="EC" id="2.7.11.1" evidence="4"/>
<dbReference type="Gene3D" id="3.30.1490.310">
    <property type="match status" value="1"/>
</dbReference>
<feature type="binding site" evidence="22">
    <location>
        <position position="867"/>
    </location>
    <ligand>
        <name>ATP</name>
        <dbReference type="ChEBI" id="CHEBI:30616"/>
    </ligand>
</feature>
<dbReference type="FunFam" id="3.80.10.10:FF:000041">
    <property type="entry name" value="LRR receptor-like serine/threonine-protein kinase ERECTA"/>
    <property type="match status" value="1"/>
</dbReference>
<evidence type="ECO:0000256" key="4">
    <source>
        <dbReference type="ARBA" id="ARBA00012513"/>
    </source>
</evidence>
<evidence type="ECO:0000256" key="17">
    <source>
        <dbReference type="ARBA" id="ARBA00023136"/>
    </source>
</evidence>
<dbReference type="GO" id="GO:0005524">
    <property type="term" value="F:ATP binding"/>
    <property type="evidence" value="ECO:0007669"/>
    <property type="project" value="UniProtKB-UniRule"/>
</dbReference>
<dbReference type="PANTHER" id="PTHR48056">
    <property type="entry name" value="LRR RECEPTOR-LIKE SERINE/THREONINE-PROTEIN KINASE-RELATED"/>
    <property type="match status" value="1"/>
</dbReference>
<evidence type="ECO:0000256" key="1">
    <source>
        <dbReference type="ARBA" id="ARBA00004251"/>
    </source>
</evidence>
<evidence type="ECO:0000256" key="19">
    <source>
        <dbReference type="ARBA" id="ARBA00023180"/>
    </source>
</evidence>
<keyword evidence="6" id="KW-0723">Serine/threonine-protein kinase</keyword>
<keyword evidence="17 23" id="KW-0472">Membrane</keyword>
<dbReference type="Gene3D" id="1.10.510.10">
    <property type="entry name" value="Transferase(Phosphotransferase) domain 1"/>
    <property type="match status" value="2"/>
</dbReference>
<evidence type="ECO:0000256" key="8">
    <source>
        <dbReference type="ARBA" id="ARBA00022614"/>
    </source>
</evidence>
<keyword evidence="8" id="KW-0433">Leucine-rich repeat</keyword>
<dbReference type="InterPro" id="IPR008271">
    <property type="entry name" value="Ser/Thr_kinase_AS"/>
</dbReference>
<keyword evidence="5" id="KW-1003">Cell membrane</keyword>
<dbReference type="InterPro" id="IPR003591">
    <property type="entry name" value="Leu-rich_rpt_typical-subtyp"/>
</dbReference>
<dbReference type="SUPFAM" id="SSF56112">
    <property type="entry name" value="Protein kinase-like (PK-like)"/>
    <property type="match status" value="2"/>
</dbReference>
<dbReference type="GO" id="GO:0009791">
    <property type="term" value="P:post-embryonic development"/>
    <property type="evidence" value="ECO:0007669"/>
    <property type="project" value="UniProtKB-ARBA"/>
</dbReference>
<comment type="catalytic activity">
    <reaction evidence="20">
        <text>L-threonyl-[protein] + ATP = O-phospho-L-threonyl-[protein] + ADP + H(+)</text>
        <dbReference type="Rhea" id="RHEA:46608"/>
        <dbReference type="Rhea" id="RHEA-COMP:11060"/>
        <dbReference type="Rhea" id="RHEA-COMP:11605"/>
        <dbReference type="ChEBI" id="CHEBI:15378"/>
        <dbReference type="ChEBI" id="CHEBI:30013"/>
        <dbReference type="ChEBI" id="CHEBI:30616"/>
        <dbReference type="ChEBI" id="CHEBI:61977"/>
        <dbReference type="ChEBI" id="CHEBI:456216"/>
        <dbReference type="EC" id="2.7.11.1"/>
    </reaction>
</comment>
<keyword evidence="7" id="KW-0597">Phosphoprotein</keyword>
<keyword evidence="9" id="KW-0808">Transferase</keyword>
<dbReference type="FunFam" id="3.30.200.20:FF:000309">
    <property type="entry name" value="Leucine-rich repeat receptor protein kinase MSP1"/>
    <property type="match status" value="1"/>
</dbReference>
<organism evidence="26 27">
    <name type="scientific">Citrus unshiu</name>
    <name type="common">Satsuma mandarin</name>
    <name type="synonym">Citrus nobilis var. unshiu</name>
    <dbReference type="NCBI Taxonomy" id="55188"/>
    <lineage>
        <taxon>Eukaryota</taxon>
        <taxon>Viridiplantae</taxon>
        <taxon>Streptophyta</taxon>
        <taxon>Embryophyta</taxon>
        <taxon>Tracheophyta</taxon>
        <taxon>Spermatophyta</taxon>
        <taxon>Magnoliopsida</taxon>
        <taxon>eudicotyledons</taxon>
        <taxon>Gunneridae</taxon>
        <taxon>Pentapetalae</taxon>
        <taxon>rosids</taxon>
        <taxon>malvids</taxon>
        <taxon>Sapindales</taxon>
        <taxon>Rutaceae</taxon>
        <taxon>Aurantioideae</taxon>
        <taxon>Citrus</taxon>
    </lineage>
</organism>
<feature type="domain" description="Protein kinase" evidence="25">
    <location>
        <begin position="1880"/>
        <end position="2156"/>
    </location>
</feature>
<dbReference type="InterPro" id="IPR032675">
    <property type="entry name" value="LRR_dom_sf"/>
</dbReference>
<dbReference type="Pfam" id="PF07714">
    <property type="entry name" value="PK_Tyr_Ser-Thr"/>
    <property type="match status" value="1"/>
</dbReference>
<dbReference type="FunFam" id="3.80.10.10:FF:000213">
    <property type="entry name" value="Tyrosine-sulfated glycopeptide receptor 1"/>
    <property type="match status" value="1"/>
</dbReference>
<dbReference type="FunFam" id="1.10.510.10:FF:000526">
    <property type="entry name" value="serine/threonine-protein kinase BRI1-like 2"/>
    <property type="match status" value="1"/>
</dbReference>
<keyword evidence="10 23" id="KW-0812">Transmembrane</keyword>
<dbReference type="GO" id="GO:0033612">
    <property type="term" value="F:receptor serine/threonine kinase binding"/>
    <property type="evidence" value="ECO:0007669"/>
    <property type="project" value="TreeGrafter"/>
</dbReference>
<comment type="similarity">
    <text evidence="2">Belongs to the protein kinase superfamily. Ser/Thr protein kinase family.</text>
</comment>
<evidence type="ECO:0000256" key="7">
    <source>
        <dbReference type="ARBA" id="ARBA00022553"/>
    </source>
</evidence>
<dbReference type="SMART" id="SM00369">
    <property type="entry name" value="LRR_TYP"/>
    <property type="match status" value="13"/>
</dbReference>
<evidence type="ECO:0000256" key="9">
    <source>
        <dbReference type="ARBA" id="ARBA00022679"/>
    </source>
</evidence>
<dbReference type="InterPro" id="IPR011009">
    <property type="entry name" value="Kinase-like_dom_sf"/>
</dbReference>